<dbReference type="OrthoDB" id="5951059at2759"/>
<accession>A0A9X0CFX2</accession>
<feature type="domain" description="G-protein coupled receptors family 1 profile" evidence="11">
    <location>
        <begin position="36"/>
        <end position="174"/>
    </location>
</feature>
<keyword evidence="8 9" id="KW-0807">Transducer</keyword>
<dbReference type="SUPFAM" id="SSF81321">
    <property type="entry name" value="Family A G protein-coupled receptor-like"/>
    <property type="match status" value="1"/>
</dbReference>
<dbReference type="PROSITE" id="PS50262">
    <property type="entry name" value="G_PROTEIN_RECEP_F1_2"/>
    <property type="match status" value="1"/>
</dbReference>
<dbReference type="Proteomes" id="UP001163046">
    <property type="component" value="Unassembled WGS sequence"/>
</dbReference>
<dbReference type="PANTHER" id="PTHR24248">
    <property type="entry name" value="ADRENERGIC RECEPTOR-RELATED G-PROTEIN COUPLED RECEPTOR"/>
    <property type="match status" value="1"/>
</dbReference>
<evidence type="ECO:0000256" key="5">
    <source>
        <dbReference type="ARBA" id="ARBA00023040"/>
    </source>
</evidence>
<dbReference type="InterPro" id="IPR000276">
    <property type="entry name" value="GPCR_Rhodpsn"/>
</dbReference>
<name>A0A9X0CFX2_9CNID</name>
<evidence type="ECO:0000256" key="8">
    <source>
        <dbReference type="ARBA" id="ARBA00023224"/>
    </source>
</evidence>
<sequence>MANSTLEGSFESNHPLELKILFYAAFIISLPLTVFGNGFVILAVVINKKLRSATNALIVSLAFADLPVGVLIFPIISVTQKYGPSLQYGRQLCHTTIFLTEVFLSASCLHLLFISVDRYIAINNALRYHAIVTSRRIAYVIGFIWTVSLLVAVFPFLGWREVRPRVVGAIVNIT</sequence>
<keyword evidence="13" id="KW-1185">Reference proteome</keyword>
<evidence type="ECO:0000256" key="9">
    <source>
        <dbReference type="RuleBase" id="RU000688"/>
    </source>
</evidence>
<evidence type="ECO:0000256" key="10">
    <source>
        <dbReference type="SAM" id="Phobius"/>
    </source>
</evidence>
<evidence type="ECO:0000313" key="13">
    <source>
        <dbReference type="Proteomes" id="UP001163046"/>
    </source>
</evidence>
<dbReference type="Gene3D" id="1.20.1070.10">
    <property type="entry name" value="Rhodopsin 7-helix transmembrane proteins"/>
    <property type="match status" value="1"/>
</dbReference>
<evidence type="ECO:0000259" key="11">
    <source>
        <dbReference type="PROSITE" id="PS50262"/>
    </source>
</evidence>
<proteinExistence type="inferred from homology"/>
<dbReference type="Pfam" id="PF00001">
    <property type="entry name" value="7tm_1"/>
    <property type="match status" value="1"/>
</dbReference>
<gene>
    <name evidence="12" type="primary">HRH2_2</name>
    <name evidence="12" type="ORF">OS493_011902</name>
</gene>
<keyword evidence="3 9" id="KW-0812">Transmembrane</keyword>
<dbReference type="GO" id="GO:0004930">
    <property type="term" value="F:G protein-coupled receptor activity"/>
    <property type="evidence" value="ECO:0007669"/>
    <property type="project" value="UniProtKB-KW"/>
</dbReference>
<comment type="subcellular location">
    <subcellularLocation>
        <location evidence="1">Cell membrane</location>
        <topology evidence="1">Multi-pass membrane protein</topology>
    </subcellularLocation>
</comment>
<dbReference type="PROSITE" id="PS00237">
    <property type="entry name" value="G_PROTEIN_RECEP_F1_1"/>
    <property type="match status" value="1"/>
</dbReference>
<protein>
    <submittedName>
        <fullName evidence="12">Histamine H2 receptor</fullName>
    </submittedName>
</protein>
<keyword evidence="2" id="KW-1003">Cell membrane</keyword>
<comment type="similarity">
    <text evidence="9">Belongs to the G-protein coupled receptor 1 family.</text>
</comment>
<keyword evidence="5 9" id="KW-0297">G-protein coupled receptor</keyword>
<reference evidence="12" key="1">
    <citation type="submission" date="2023-01" db="EMBL/GenBank/DDBJ databases">
        <title>Genome assembly of the deep-sea coral Lophelia pertusa.</title>
        <authorList>
            <person name="Herrera S."/>
            <person name="Cordes E."/>
        </authorList>
    </citation>
    <scope>NUCLEOTIDE SEQUENCE</scope>
    <source>
        <strain evidence="12">USNM1676648</strain>
        <tissue evidence="12">Polyp</tissue>
    </source>
</reference>
<evidence type="ECO:0000256" key="4">
    <source>
        <dbReference type="ARBA" id="ARBA00022989"/>
    </source>
</evidence>
<feature type="transmembrane region" description="Helical" evidence="10">
    <location>
        <begin position="137"/>
        <end position="157"/>
    </location>
</feature>
<dbReference type="InterPro" id="IPR017452">
    <property type="entry name" value="GPCR_Rhodpsn_7TM"/>
</dbReference>
<evidence type="ECO:0000256" key="6">
    <source>
        <dbReference type="ARBA" id="ARBA00023136"/>
    </source>
</evidence>
<dbReference type="PRINTS" id="PR00237">
    <property type="entry name" value="GPCRRHODOPSN"/>
</dbReference>
<evidence type="ECO:0000256" key="3">
    <source>
        <dbReference type="ARBA" id="ARBA00022692"/>
    </source>
</evidence>
<keyword evidence="7 9" id="KW-0675">Receptor</keyword>
<comment type="caution">
    <text evidence="12">The sequence shown here is derived from an EMBL/GenBank/DDBJ whole genome shotgun (WGS) entry which is preliminary data.</text>
</comment>
<dbReference type="EMBL" id="MU827782">
    <property type="protein sequence ID" value="KAJ7336680.1"/>
    <property type="molecule type" value="Genomic_DNA"/>
</dbReference>
<dbReference type="AlphaFoldDB" id="A0A9X0CFX2"/>
<dbReference type="GO" id="GO:0071880">
    <property type="term" value="P:adenylate cyclase-activating adrenergic receptor signaling pathway"/>
    <property type="evidence" value="ECO:0007669"/>
    <property type="project" value="TreeGrafter"/>
</dbReference>
<evidence type="ECO:0000256" key="1">
    <source>
        <dbReference type="ARBA" id="ARBA00004651"/>
    </source>
</evidence>
<feature type="transmembrane region" description="Helical" evidence="10">
    <location>
        <begin position="20"/>
        <end position="45"/>
    </location>
</feature>
<dbReference type="PANTHER" id="PTHR24248:SF163">
    <property type="entry name" value="HISTAMINE H2 RECEPTOR-LIKE"/>
    <property type="match status" value="1"/>
</dbReference>
<keyword evidence="4 10" id="KW-1133">Transmembrane helix</keyword>
<evidence type="ECO:0000256" key="2">
    <source>
        <dbReference type="ARBA" id="ARBA00022475"/>
    </source>
</evidence>
<evidence type="ECO:0000313" key="12">
    <source>
        <dbReference type="EMBL" id="KAJ7336680.1"/>
    </source>
</evidence>
<organism evidence="12 13">
    <name type="scientific">Desmophyllum pertusum</name>
    <dbReference type="NCBI Taxonomy" id="174260"/>
    <lineage>
        <taxon>Eukaryota</taxon>
        <taxon>Metazoa</taxon>
        <taxon>Cnidaria</taxon>
        <taxon>Anthozoa</taxon>
        <taxon>Hexacorallia</taxon>
        <taxon>Scleractinia</taxon>
        <taxon>Caryophylliina</taxon>
        <taxon>Caryophylliidae</taxon>
        <taxon>Desmophyllum</taxon>
    </lineage>
</organism>
<dbReference type="GO" id="GO:0043410">
    <property type="term" value="P:positive regulation of MAPK cascade"/>
    <property type="evidence" value="ECO:0007669"/>
    <property type="project" value="TreeGrafter"/>
</dbReference>
<dbReference type="GO" id="GO:0005886">
    <property type="term" value="C:plasma membrane"/>
    <property type="evidence" value="ECO:0007669"/>
    <property type="project" value="UniProtKB-SubCell"/>
</dbReference>
<keyword evidence="6 10" id="KW-0472">Membrane</keyword>
<feature type="transmembrane region" description="Helical" evidence="10">
    <location>
        <begin position="57"/>
        <end position="76"/>
    </location>
</feature>
<evidence type="ECO:0000256" key="7">
    <source>
        <dbReference type="ARBA" id="ARBA00023170"/>
    </source>
</evidence>
<feature type="transmembrane region" description="Helical" evidence="10">
    <location>
        <begin position="96"/>
        <end position="116"/>
    </location>
</feature>